<dbReference type="Proteomes" id="UP001198862">
    <property type="component" value="Unassembled WGS sequence"/>
</dbReference>
<protein>
    <submittedName>
        <fullName evidence="1">Uncharacterized protein</fullName>
    </submittedName>
</protein>
<accession>A0ABS8KNS0</accession>
<evidence type="ECO:0000313" key="2">
    <source>
        <dbReference type="Proteomes" id="UP001198862"/>
    </source>
</evidence>
<keyword evidence="2" id="KW-1185">Reference proteome</keyword>
<dbReference type="RefSeq" id="WP_230548935.1">
    <property type="nucleotide sequence ID" value="NZ_JAJISD010000001.1"/>
</dbReference>
<evidence type="ECO:0000313" key="1">
    <source>
        <dbReference type="EMBL" id="MCC8427712.1"/>
    </source>
</evidence>
<dbReference type="EMBL" id="JAJISD010000001">
    <property type="protein sequence ID" value="MCC8427712.1"/>
    <property type="molecule type" value="Genomic_DNA"/>
</dbReference>
<name>A0ABS8KNS0_9HYPH</name>
<comment type="caution">
    <text evidence="1">The sequence shown here is derived from an EMBL/GenBank/DDBJ whole genome shotgun (WGS) entry which is preliminary data.</text>
</comment>
<organism evidence="1 2">
    <name type="scientific">Reyranella aquatilis</name>
    <dbReference type="NCBI Taxonomy" id="2035356"/>
    <lineage>
        <taxon>Bacteria</taxon>
        <taxon>Pseudomonadati</taxon>
        <taxon>Pseudomonadota</taxon>
        <taxon>Alphaproteobacteria</taxon>
        <taxon>Hyphomicrobiales</taxon>
        <taxon>Reyranellaceae</taxon>
        <taxon>Reyranella</taxon>
    </lineage>
</organism>
<sequence>MFARQLDTGGAVVVRGLLNDPTTGLARREPVARWRDRRTIPLQAELNDWFLALAIARRAKPANGGD</sequence>
<gene>
    <name evidence="1" type="ORF">LJ725_01960</name>
</gene>
<proteinExistence type="predicted"/>
<reference evidence="1 2" key="1">
    <citation type="submission" date="2021-11" db="EMBL/GenBank/DDBJ databases">
        <authorList>
            <person name="Lee D.-H."/>
            <person name="Kim S.-B."/>
        </authorList>
    </citation>
    <scope>NUCLEOTIDE SEQUENCE [LARGE SCALE GENOMIC DNA]</scope>
    <source>
        <strain evidence="1 2">KCTC 52223</strain>
    </source>
</reference>